<feature type="binding site" evidence="2">
    <location>
        <position position="6"/>
    </location>
    <ligand>
        <name>a divalent metal cation</name>
        <dbReference type="ChEBI" id="CHEBI:60240"/>
        <label>1</label>
    </ligand>
</feature>
<proteinExistence type="predicted"/>
<feature type="binding site" evidence="2">
    <location>
        <position position="8"/>
    </location>
    <ligand>
        <name>a divalent metal cation</name>
        <dbReference type="ChEBI" id="CHEBI:60240"/>
        <label>1</label>
    </ligand>
</feature>
<dbReference type="InterPro" id="IPR018228">
    <property type="entry name" value="DNase_TatD-rel_CS"/>
</dbReference>
<comment type="caution">
    <text evidence="3">The sequence shown here is derived from an EMBL/GenBank/DDBJ whole genome shotgun (WGS) entry which is preliminary data.</text>
</comment>
<feature type="binding site" evidence="2">
    <location>
        <position position="95"/>
    </location>
    <ligand>
        <name>a divalent metal cation</name>
        <dbReference type="ChEBI" id="CHEBI:60240"/>
        <label>1</label>
    </ligand>
</feature>
<keyword evidence="2" id="KW-0479">Metal-binding</keyword>
<dbReference type="PROSITE" id="PS01137">
    <property type="entry name" value="TATD_1"/>
    <property type="match status" value="1"/>
</dbReference>
<gene>
    <name evidence="3" type="ORF">CYJ57_06045</name>
</gene>
<dbReference type="Proteomes" id="UP000234384">
    <property type="component" value="Unassembled WGS sequence"/>
</dbReference>
<dbReference type="EMBL" id="PKHE01000016">
    <property type="protein sequence ID" value="PKY88171.1"/>
    <property type="molecule type" value="Genomic_DNA"/>
</dbReference>
<dbReference type="InterPro" id="IPR032466">
    <property type="entry name" value="Metal_Hydrolase"/>
</dbReference>
<feature type="binding site" evidence="2">
    <location>
        <position position="170"/>
    </location>
    <ligand>
        <name>a divalent metal cation</name>
        <dbReference type="ChEBI" id="CHEBI:60240"/>
        <label>2</label>
    </ligand>
</feature>
<sequence length="275" mass="31275">MLIDSHYHFDFIKDSAVQSEFVEHLNALDIQLVAQTVLPSQFEQVYQLAQVYAQSGWTLRPALGWHPWWIESRDQFEVELSIFQAMLSKTRSIGEIGLDDARKEIDEAGRQLQREVFERILDMIVEQASLEDGESGPYTLSIHAVRSQDDVIDLIERTGVYQANTAVILHRFNGTSDQLMRHIKQGGYLSVHPDMLQTKKGRAYVQQVPAERLLLETDLPEAAFDEATQGMAEELAAEVEQALTETLTQLSELRGEAMQPIIEATQRKLYGNQMN</sequence>
<dbReference type="Pfam" id="PF01026">
    <property type="entry name" value="TatD_DNase"/>
    <property type="match status" value="1"/>
</dbReference>
<dbReference type="AlphaFoldDB" id="A0A2I1JXP3"/>
<dbReference type="PANTHER" id="PTHR47176:SF1">
    <property type="entry name" value="OS04G0577500 PROTEIN"/>
    <property type="match status" value="1"/>
</dbReference>
<evidence type="ECO:0000256" key="2">
    <source>
        <dbReference type="PIRSR" id="PIRSR005902-1"/>
    </source>
</evidence>
<evidence type="ECO:0000313" key="3">
    <source>
        <dbReference type="EMBL" id="PKY88171.1"/>
    </source>
</evidence>
<dbReference type="InterPro" id="IPR001130">
    <property type="entry name" value="TatD-like"/>
</dbReference>
<feature type="binding site" evidence="2">
    <location>
        <position position="143"/>
    </location>
    <ligand>
        <name>a divalent metal cation</name>
        <dbReference type="ChEBI" id="CHEBI:60240"/>
        <label>2</label>
    </ligand>
</feature>
<dbReference type="PANTHER" id="PTHR47176">
    <property type="entry name" value="OSJNBA0020J04.13 PROTEIN"/>
    <property type="match status" value="1"/>
</dbReference>
<keyword evidence="1" id="KW-0378">Hydrolase</keyword>
<evidence type="ECO:0000256" key="1">
    <source>
        <dbReference type="ARBA" id="ARBA00022801"/>
    </source>
</evidence>
<name>A0A2I1JXP3_9LACT</name>
<organism evidence="3 4">
    <name type="scientific">Falseniella ignava</name>
    <dbReference type="NCBI Taxonomy" id="137730"/>
    <lineage>
        <taxon>Bacteria</taxon>
        <taxon>Bacillati</taxon>
        <taxon>Bacillota</taxon>
        <taxon>Bacilli</taxon>
        <taxon>Lactobacillales</taxon>
        <taxon>Aerococcaceae</taxon>
        <taxon>Falseniella</taxon>
    </lineage>
</organism>
<dbReference type="GO" id="GO:0046872">
    <property type="term" value="F:metal ion binding"/>
    <property type="evidence" value="ECO:0007669"/>
    <property type="project" value="UniProtKB-KW"/>
</dbReference>
<dbReference type="Gene3D" id="3.20.20.140">
    <property type="entry name" value="Metal-dependent hydrolases"/>
    <property type="match status" value="1"/>
</dbReference>
<dbReference type="PIRSF" id="PIRSF005902">
    <property type="entry name" value="DNase_TatD"/>
    <property type="match status" value="1"/>
</dbReference>
<dbReference type="GO" id="GO:0016788">
    <property type="term" value="F:hydrolase activity, acting on ester bonds"/>
    <property type="evidence" value="ECO:0007669"/>
    <property type="project" value="InterPro"/>
</dbReference>
<reference evidence="3 4" key="1">
    <citation type="submission" date="2017-12" db="EMBL/GenBank/DDBJ databases">
        <title>Phylogenetic diversity of female urinary microbiome.</title>
        <authorList>
            <person name="Thomas-White K."/>
            <person name="Wolfe A.J."/>
        </authorList>
    </citation>
    <scope>NUCLEOTIDE SEQUENCE [LARGE SCALE GENOMIC DNA]</scope>
    <source>
        <strain evidence="3 4">UMB0898</strain>
    </source>
</reference>
<feature type="binding site" evidence="2">
    <location>
        <position position="218"/>
    </location>
    <ligand>
        <name>a divalent metal cation</name>
        <dbReference type="ChEBI" id="CHEBI:60240"/>
        <label>1</label>
    </ligand>
</feature>
<accession>A0A2I1JXP3</accession>
<dbReference type="OrthoDB" id="9810005at2"/>
<evidence type="ECO:0000313" key="4">
    <source>
        <dbReference type="Proteomes" id="UP000234384"/>
    </source>
</evidence>
<protein>
    <submittedName>
        <fullName evidence="3">TatD family deoxyribonuclease</fullName>
    </submittedName>
</protein>
<dbReference type="RefSeq" id="WP_101954501.1">
    <property type="nucleotide sequence ID" value="NZ_PKHE01000016.1"/>
</dbReference>
<dbReference type="SUPFAM" id="SSF51556">
    <property type="entry name" value="Metallo-dependent hydrolases"/>
    <property type="match status" value="1"/>
</dbReference>